<dbReference type="InterPro" id="IPR008271">
    <property type="entry name" value="Ser/Thr_kinase_AS"/>
</dbReference>
<dbReference type="GO" id="GO:0004674">
    <property type="term" value="F:protein serine/threonine kinase activity"/>
    <property type="evidence" value="ECO:0007669"/>
    <property type="project" value="UniProtKB-KW"/>
</dbReference>
<comment type="similarity">
    <text evidence="5">Belongs to the protein kinase superfamily. CAMK Ser/Thr protein kinase family. LKB1 subfamily.</text>
</comment>
<evidence type="ECO:0000256" key="16">
    <source>
        <dbReference type="ARBA" id="ARBA00022840"/>
    </source>
</evidence>
<keyword evidence="27" id="KW-1185">Reference proteome</keyword>
<evidence type="ECO:0000256" key="5">
    <source>
        <dbReference type="ARBA" id="ARBA00009985"/>
    </source>
</evidence>
<keyword evidence="10" id="KW-0808">Transferase</keyword>
<dbReference type="GO" id="GO:0042593">
    <property type="term" value="P:glucose homeostasis"/>
    <property type="evidence" value="ECO:0007669"/>
    <property type="project" value="InterPro"/>
</dbReference>
<dbReference type="PROSITE" id="PS00107">
    <property type="entry name" value="PROTEIN_KINASE_ATP"/>
    <property type="match status" value="1"/>
</dbReference>
<evidence type="ECO:0000256" key="10">
    <source>
        <dbReference type="ARBA" id="ARBA00022679"/>
    </source>
</evidence>
<dbReference type="InterPro" id="IPR039054">
    <property type="entry name" value="Int12_PHD"/>
</dbReference>
<sequence>MDFGDAYYKRLMTLLQSNENSATGDLWKVVDEVAAFYQREGVTEYWISPVEEEANTFQGPIWKQEKSTFPLKKRPDESASNVAQRVLGSESQEKNVMTVDSESNNSADFSKRKRPSKLTVAGFQGKKSLGNDLLPPTGRIGQEGIACVVCKKLGFTNGNSVIECQECHDMYHQKCHTPNISQNQVDPRSVWYCTKCSKLMRKIAAKAQATTPPSVSVPEKLSAIGKNPPSLKSPAADNPLGKMFSRFEATGAFGYSSATAVSTPKPLHAISDLAANFFAKYQAKSKNQAKLCASSMKTSAANDQPSNSSSTSAGNSSHAERSSSKPLVSSVNTSSKSSVAVASSQLQAAEKRLLQMKKKAAMKTTYKSLRSPLVCFIFTEVRVSGRLFEMDAALEGPPPMSFVRCDSTDERGRPTRVAALQVVGGFRQRCGSPAMKLLSHASPDQEEPGHILRKYTAAGRKASKIQTVVLRESLAMGLMNEGLSVNLMWSCHWPFAFEAENGTREVTRTVLKAHVVAVPVMIHLRSLIMTKKHKSEEIAEDSTEDRKRFLLDDDDSSHWKHVAQSIRSADESFVDFSQLSQPSSLPAANNDGPPLVFVPSSDAMELSTCLQFPRVDSADFAFNGKQKRPKLIDKYLLGDLLGEGSYAKVKEAIDCESLCRVAVKIIKKRRLRKIPNGEQDVANEVRLLHRLGHQNVIELYDVIFNADKQKLYLFMGYCVGSIQEMLDRSEEKKFPRWQAHAYFVQLLEGLQYLHGQGIVHKDIKPGNLLLTVSEVLKITDLGVAEELNRFSPNDLLKSSRGTPKFQPPEIATGLAEFHGFLVDVWSAGVTLYNFVSGLYPFDGENVFRLYENICQLPLTLPPDTEPLLGDLLSGMLEKSTGQRFNLERVRTHDWVRKKHPRTLERVLLPCFKGDRSRQTTVYPYIEMLYGDSTVDENGSCREPLTCEDADIRYPVGAYRDGNATSSHQRKFSGRLESRELCSNGHYAVGDGVTIGARRRSKLRQKFSMCHIQ</sequence>
<evidence type="ECO:0000256" key="4">
    <source>
        <dbReference type="ARBA" id="ARBA00006009"/>
    </source>
</evidence>
<dbReference type="Gene3D" id="3.30.200.20">
    <property type="entry name" value="Phosphorylase Kinase, domain 1"/>
    <property type="match status" value="1"/>
</dbReference>
<evidence type="ECO:0000256" key="13">
    <source>
        <dbReference type="ARBA" id="ARBA00022771"/>
    </source>
</evidence>
<dbReference type="FunFam" id="3.30.200.20:FF:000235">
    <property type="entry name" value="serine/threonine-protein kinase STK11"/>
    <property type="match status" value="1"/>
</dbReference>
<comment type="similarity">
    <text evidence="4">Belongs to the Integrator subunit 12 family.</text>
</comment>
<dbReference type="InterPro" id="IPR017441">
    <property type="entry name" value="Protein_kinase_ATP_BS"/>
</dbReference>
<keyword evidence="14" id="KW-0418">Kinase</keyword>
<dbReference type="PROSITE" id="PS50016">
    <property type="entry name" value="ZF_PHD_2"/>
    <property type="match status" value="1"/>
</dbReference>
<feature type="domain" description="Protein kinase" evidence="24">
    <location>
        <begin position="635"/>
        <end position="895"/>
    </location>
</feature>
<keyword evidence="13 21" id="KW-0863">Zinc-finger</keyword>
<evidence type="ECO:0000256" key="21">
    <source>
        <dbReference type="PROSITE-ProRule" id="PRU00146"/>
    </source>
</evidence>
<dbReference type="InterPro" id="IPR011009">
    <property type="entry name" value="Kinase-like_dom_sf"/>
</dbReference>
<evidence type="ECO:0000256" key="23">
    <source>
        <dbReference type="SAM" id="MobiDB-lite"/>
    </source>
</evidence>
<feature type="compositionally biased region" description="Low complexity" evidence="23">
    <location>
        <begin position="306"/>
        <end position="317"/>
    </location>
</feature>
<evidence type="ECO:0000256" key="19">
    <source>
        <dbReference type="ARBA" id="ARBA00047899"/>
    </source>
</evidence>
<dbReference type="Pfam" id="PF00069">
    <property type="entry name" value="Pkinase"/>
    <property type="match status" value="1"/>
</dbReference>
<dbReference type="InterPro" id="IPR019786">
    <property type="entry name" value="Zinc_finger_PHD-type_CS"/>
</dbReference>
<keyword evidence="11" id="KW-0479">Metal-binding</keyword>
<evidence type="ECO:0000256" key="15">
    <source>
        <dbReference type="ARBA" id="ARBA00022833"/>
    </source>
</evidence>
<dbReference type="InterPro" id="IPR039154">
    <property type="entry name" value="LKB1_c"/>
</dbReference>
<dbReference type="SUPFAM" id="SSF56112">
    <property type="entry name" value="Protein kinase-like (PK-like)"/>
    <property type="match status" value="1"/>
</dbReference>
<dbReference type="PROSITE" id="PS01359">
    <property type="entry name" value="ZF_PHD_1"/>
    <property type="match status" value="1"/>
</dbReference>
<evidence type="ECO:0000256" key="20">
    <source>
        <dbReference type="ARBA" id="ARBA00048679"/>
    </source>
</evidence>
<dbReference type="SUPFAM" id="SSF57903">
    <property type="entry name" value="FYVE/PHD zinc finger"/>
    <property type="match status" value="1"/>
</dbReference>
<dbReference type="Gene3D" id="1.10.510.10">
    <property type="entry name" value="Transferase(Phosphotransferase) domain 1"/>
    <property type="match status" value="1"/>
</dbReference>
<keyword evidence="12 22" id="KW-0547">Nucleotide-binding</keyword>
<feature type="region of interest" description="Disordered" evidence="23">
    <location>
        <begin position="85"/>
        <end position="111"/>
    </location>
</feature>
<evidence type="ECO:0000313" key="26">
    <source>
        <dbReference type="EMBL" id="KFD46493.1"/>
    </source>
</evidence>
<evidence type="ECO:0000256" key="3">
    <source>
        <dbReference type="ARBA" id="ARBA00004496"/>
    </source>
</evidence>
<evidence type="ECO:0000256" key="11">
    <source>
        <dbReference type="ARBA" id="ARBA00022723"/>
    </source>
</evidence>
<dbReference type="Pfam" id="PF00628">
    <property type="entry name" value="PHD"/>
    <property type="match status" value="1"/>
</dbReference>
<keyword evidence="16 22" id="KW-0067">ATP-binding</keyword>
<evidence type="ECO:0000259" key="25">
    <source>
        <dbReference type="PROSITE" id="PS50016"/>
    </source>
</evidence>
<comment type="cofactor">
    <cofactor evidence="1">
        <name>Mn(2+)</name>
        <dbReference type="ChEBI" id="CHEBI:29035"/>
    </cofactor>
</comment>
<dbReference type="Proteomes" id="UP000030764">
    <property type="component" value="Unassembled WGS sequence"/>
</dbReference>
<accession>A0A085LNE7</accession>
<evidence type="ECO:0000256" key="8">
    <source>
        <dbReference type="ARBA" id="ARBA00022490"/>
    </source>
</evidence>
<evidence type="ECO:0000259" key="24">
    <source>
        <dbReference type="PROSITE" id="PS50011"/>
    </source>
</evidence>
<evidence type="ECO:0000256" key="6">
    <source>
        <dbReference type="ARBA" id="ARBA00012513"/>
    </source>
</evidence>
<dbReference type="InterPro" id="IPR019787">
    <property type="entry name" value="Znf_PHD-finger"/>
</dbReference>
<dbReference type="Gene3D" id="3.30.40.10">
    <property type="entry name" value="Zinc/RING finger domain, C3HC4 (zinc finger)"/>
    <property type="match status" value="1"/>
</dbReference>
<evidence type="ECO:0000313" key="27">
    <source>
        <dbReference type="Proteomes" id="UP000030764"/>
    </source>
</evidence>
<evidence type="ECO:0000256" key="2">
    <source>
        <dbReference type="ARBA" id="ARBA00001946"/>
    </source>
</evidence>
<dbReference type="AlphaFoldDB" id="A0A085LNE7"/>
<dbReference type="PANTHER" id="PTHR24346">
    <property type="entry name" value="MAP/MICROTUBULE AFFINITY-REGULATING KINASE"/>
    <property type="match status" value="1"/>
</dbReference>
<dbReference type="GO" id="GO:0005524">
    <property type="term" value="F:ATP binding"/>
    <property type="evidence" value="ECO:0007669"/>
    <property type="project" value="UniProtKB-UniRule"/>
</dbReference>
<dbReference type="EMBL" id="KL363368">
    <property type="protein sequence ID" value="KFD46493.1"/>
    <property type="molecule type" value="Genomic_DNA"/>
</dbReference>
<feature type="binding site" evidence="22">
    <location>
        <position position="668"/>
    </location>
    <ligand>
        <name>ATP</name>
        <dbReference type="ChEBI" id="CHEBI:30616"/>
    </ligand>
</feature>
<dbReference type="SMART" id="SM00220">
    <property type="entry name" value="S_TKc"/>
    <property type="match status" value="1"/>
</dbReference>
<proteinExistence type="inferred from homology"/>
<dbReference type="GO" id="GO:0035556">
    <property type="term" value="P:intracellular signal transduction"/>
    <property type="evidence" value="ECO:0007669"/>
    <property type="project" value="TreeGrafter"/>
</dbReference>
<comment type="catalytic activity">
    <reaction evidence="19">
        <text>L-threonyl-[protein] + ATP = O-phospho-L-threonyl-[protein] + ADP + H(+)</text>
        <dbReference type="Rhea" id="RHEA:46608"/>
        <dbReference type="Rhea" id="RHEA-COMP:11060"/>
        <dbReference type="Rhea" id="RHEA-COMP:11605"/>
        <dbReference type="ChEBI" id="CHEBI:15378"/>
        <dbReference type="ChEBI" id="CHEBI:30013"/>
        <dbReference type="ChEBI" id="CHEBI:30616"/>
        <dbReference type="ChEBI" id="CHEBI:61977"/>
        <dbReference type="ChEBI" id="CHEBI:456216"/>
        <dbReference type="EC" id="2.7.11.1"/>
    </reaction>
</comment>
<keyword evidence="17" id="KW-0460">Magnesium</keyword>
<evidence type="ECO:0000256" key="17">
    <source>
        <dbReference type="ARBA" id="ARBA00022842"/>
    </source>
</evidence>
<feature type="region of interest" description="Disordered" evidence="23">
    <location>
        <begin position="296"/>
        <end position="331"/>
    </location>
</feature>
<dbReference type="PROSITE" id="PS50011">
    <property type="entry name" value="PROTEIN_KINASE_DOM"/>
    <property type="match status" value="1"/>
</dbReference>
<dbReference type="SMART" id="SM00249">
    <property type="entry name" value="PHD"/>
    <property type="match status" value="1"/>
</dbReference>
<evidence type="ECO:0000256" key="22">
    <source>
        <dbReference type="PROSITE-ProRule" id="PRU10141"/>
    </source>
</evidence>
<organism evidence="26 27">
    <name type="scientific">Trichuris suis</name>
    <name type="common">pig whipworm</name>
    <dbReference type="NCBI Taxonomy" id="68888"/>
    <lineage>
        <taxon>Eukaryota</taxon>
        <taxon>Metazoa</taxon>
        <taxon>Ecdysozoa</taxon>
        <taxon>Nematoda</taxon>
        <taxon>Enoplea</taxon>
        <taxon>Dorylaimia</taxon>
        <taxon>Trichinellida</taxon>
        <taxon>Trichuridae</taxon>
        <taxon>Trichuris</taxon>
    </lineage>
</organism>
<dbReference type="EC" id="2.7.11.1" evidence="6"/>
<reference evidence="26 27" key="1">
    <citation type="journal article" date="2014" name="Nat. Genet.">
        <title>Genome and transcriptome of the porcine whipworm Trichuris suis.</title>
        <authorList>
            <person name="Jex A.R."/>
            <person name="Nejsum P."/>
            <person name="Schwarz E.M."/>
            <person name="Hu L."/>
            <person name="Young N.D."/>
            <person name="Hall R.S."/>
            <person name="Korhonen P.K."/>
            <person name="Liao S."/>
            <person name="Thamsborg S."/>
            <person name="Xia J."/>
            <person name="Xu P."/>
            <person name="Wang S."/>
            <person name="Scheerlinck J.P."/>
            <person name="Hofmann A."/>
            <person name="Sternberg P.W."/>
            <person name="Wang J."/>
            <person name="Gasser R.B."/>
        </authorList>
    </citation>
    <scope>NUCLEOTIDE SEQUENCE [LARGE SCALE GENOMIC DNA]</scope>
    <source>
        <strain evidence="26">DCEP-RM93M</strain>
    </source>
</reference>
<dbReference type="InterPro" id="IPR013083">
    <property type="entry name" value="Znf_RING/FYVE/PHD"/>
</dbReference>
<dbReference type="CDD" id="cd14119">
    <property type="entry name" value="STKc_LKB1"/>
    <property type="match status" value="1"/>
</dbReference>
<evidence type="ECO:0000256" key="14">
    <source>
        <dbReference type="ARBA" id="ARBA00022777"/>
    </source>
</evidence>
<evidence type="ECO:0000256" key="18">
    <source>
        <dbReference type="ARBA" id="ARBA00023211"/>
    </source>
</evidence>
<feature type="compositionally biased region" description="Polar residues" evidence="23">
    <location>
        <begin position="94"/>
        <end position="108"/>
    </location>
</feature>
<dbReference type="GO" id="GO:0005737">
    <property type="term" value="C:cytoplasm"/>
    <property type="evidence" value="ECO:0007669"/>
    <property type="project" value="UniProtKB-SubCell"/>
</dbReference>
<dbReference type="InterPro" id="IPR000719">
    <property type="entry name" value="Prot_kinase_dom"/>
</dbReference>
<dbReference type="GO" id="GO:0008270">
    <property type="term" value="F:zinc ion binding"/>
    <property type="evidence" value="ECO:0007669"/>
    <property type="project" value="UniProtKB-KW"/>
</dbReference>
<comment type="catalytic activity">
    <reaction evidence="20">
        <text>L-seryl-[protein] + ATP = O-phospho-L-seryl-[protein] + ADP + H(+)</text>
        <dbReference type="Rhea" id="RHEA:17989"/>
        <dbReference type="Rhea" id="RHEA-COMP:9863"/>
        <dbReference type="Rhea" id="RHEA-COMP:11604"/>
        <dbReference type="ChEBI" id="CHEBI:15378"/>
        <dbReference type="ChEBI" id="CHEBI:29999"/>
        <dbReference type="ChEBI" id="CHEBI:30616"/>
        <dbReference type="ChEBI" id="CHEBI:83421"/>
        <dbReference type="ChEBI" id="CHEBI:456216"/>
        <dbReference type="EC" id="2.7.11.1"/>
    </reaction>
</comment>
<keyword evidence="18" id="KW-0464">Manganese</keyword>
<feature type="region of interest" description="Disordered" evidence="23">
    <location>
        <begin position="214"/>
        <end position="237"/>
    </location>
</feature>
<dbReference type="InterPro" id="IPR001965">
    <property type="entry name" value="Znf_PHD"/>
</dbReference>
<evidence type="ECO:0000256" key="9">
    <source>
        <dbReference type="ARBA" id="ARBA00022527"/>
    </source>
</evidence>
<keyword evidence="9" id="KW-0723">Serine/threonine-protein kinase</keyword>
<dbReference type="PROSITE" id="PS00108">
    <property type="entry name" value="PROTEIN_KINASE_ST"/>
    <property type="match status" value="1"/>
</dbReference>
<keyword evidence="8" id="KW-0963">Cytoplasm</keyword>
<dbReference type="GO" id="GO:0001558">
    <property type="term" value="P:regulation of cell growth"/>
    <property type="evidence" value="ECO:0007669"/>
    <property type="project" value="InterPro"/>
</dbReference>
<name>A0A085LNE7_9BILA</name>
<dbReference type="GO" id="GO:0030010">
    <property type="term" value="P:establishment of cell polarity"/>
    <property type="evidence" value="ECO:0007669"/>
    <property type="project" value="InterPro"/>
</dbReference>
<comment type="subcellular location">
    <subcellularLocation>
        <location evidence="3">Cytoplasm</location>
    </subcellularLocation>
</comment>
<evidence type="ECO:0000256" key="12">
    <source>
        <dbReference type="ARBA" id="ARBA00022741"/>
    </source>
</evidence>
<feature type="domain" description="PHD-type" evidence="25">
    <location>
        <begin position="144"/>
        <end position="199"/>
    </location>
</feature>
<protein>
    <recommendedName>
        <fullName evidence="7">Integrator complex subunit 12</fullName>
        <ecNumber evidence="6">2.7.11.1</ecNumber>
    </recommendedName>
</protein>
<evidence type="ECO:0000256" key="7">
    <source>
        <dbReference type="ARBA" id="ARBA00016814"/>
    </source>
</evidence>
<dbReference type="InterPro" id="IPR011011">
    <property type="entry name" value="Znf_FYVE_PHD"/>
</dbReference>
<gene>
    <name evidence="26" type="ORF">M513_12635</name>
</gene>
<evidence type="ECO:0000256" key="1">
    <source>
        <dbReference type="ARBA" id="ARBA00001936"/>
    </source>
</evidence>
<dbReference type="CDD" id="cd15501">
    <property type="entry name" value="PHD_Int12"/>
    <property type="match status" value="1"/>
</dbReference>
<feature type="compositionally biased region" description="Polar residues" evidence="23">
    <location>
        <begin position="296"/>
        <end position="305"/>
    </location>
</feature>
<dbReference type="PANTHER" id="PTHR24346:SF94">
    <property type="entry name" value="NON-SPECIFIC SERINE_THREONINE PROTEIN KINASE"/>
    <property type="match status" value="1"/>
</dbReference>
<comment type="cofactor">
    <cofactor evidence="2">
        <name>Mg(2+)</name>
        <dbReference type="ChEBI" id="CHEBI:18420"/>
    </cofactor>
</comment>
<keyword evidence="15" id="KW-0862">Zinc</keyword>
<dbReference type="GO" id="GO:0030295">
    <property type="term" value="F:protein kinase activator activity"/>
    <property type="evidence" value="ECO:0007669"/>
    <property type="project" value="InterPro"/>
</dbReference>